<evidence type="ECO:0000313" key="3">
    <source>
        <dbReference type="Proteomes" id="UP000538666"/>
    </source>
</evidence>
<keyword evidence="1" id="KW-0732">Signal</keyword>
<dbReference type="Proteomes" id="UP000538666">
    <property type="component" value="Unassembled WGS sequence"/>
</dbReference>
<dbReference type="OrthoDB" id="116075at2"/>
<reference evidence="2 3" key="1">
    <citation type="submission" date="2020-08" db="EMBL/GenBank/DDBJ databases">
        <title>Genomic Encyclopedia of Type Strains, Phase IV (KMG-IV): sequencing the most valuable type-strain genomes for metagenomic binning, comparative biology and taxonomic classification.</title>
        <authorList>
            <person name="Goeker M."/>
        </authorList>
    </citation>
    <scope>NUCLEOTIDE SEQUENCE [LARGE SCALE GENOMIC DNA]</scope>
    <source>
        <strain evidence="2 3">DSM 103733</strain>
    </source>
</reference>
<evidence type="ECO:0008006" key="4">
    <source>
        <dbReference type="Google" id="ProtNLM"/>
    </source>
</evidence>
<comment type="caution">
    <text evidence="2">The sequence shown here is derived from an EMBL/GenBank/DDBJ whole genome shotgun (WGS) entry which is preliminary data.</text>
</comment>
<proteinExistence type="predicted"/>
<dbReference type="AlphaFoldDB" id="A0A841K1G7"/>
<keyword evidence="3" id="KW-1185">Reference proteome</keyword>
<dbReference type="EMBL" id="JACHEK010000015">
    <property type="protein sequence ID" value="MBB6147432.1"/>
    <property type="molecule type" value="Genomic_DNA"/>
</dbReference>
<name>A0A841K1G7_9BACT</name>
<evidence type="ECO:0000256" key="1">
    <source>
        <dbReference type="SAM" id="SignalP"/>
    </source>
</evidence>
<feature type="chain" id="PRO_5033035319" description="Outer membrane protein beta-barrel domain-containing protein" evidence="1">
    <location>
        <begin position="25"/>
        <end position="208"/>
    </location>
</feature>
<evidence type="ECO:0000313" key="2">
    <source>
        <dbReference type="EMBL" id="MBB6147432.1"/>
    </source>
</evidence>
<dbReference type="RefSeq" id="WP_156185971.1">
    <property type="nucleotide sequence ID" value="NZ_JACHEK010000015.1"/>
</dbReference>
<organism evidence="2 3">
    <name type="scientific">Silvibacterium bohemicum</name>
    <dbReference type="NCBI Taxonomy" id="1577686"/>
    <lineage>
        <taxon>Bacteria</taxon>
        <taxon>Pseudomonadati</taxon>
        <taxon>Acidobacteriota</taxon>
        <taxon>Terriglobia</taxon>
        <taxon>Terriglobales</taxon>
        <taxon>Acidobacteriaceae</taxon>
        <taxon>Silvibacterium</taxon>
    </lineage>
</organism>
<protein>
    <recommendedName>
        <fullName evidence="4">Outer membrane protein beta-barrel domain-containing protein</fullName>
    </recommendedName>
</protein>
<feature type="signal peptide" evidence="1">
    <location>
        <begin position="1"/>
        <end position="24"/>
    </location>
</feature>
<accession>A0A841K1G7</accession>
<gene>
    <name evidence="2" type="ORF">HNQ77_005428</name>
</gene>
<sequence length="208" mass="22106">MSVRFFRNMLLLSGAFSMGLFAQAQQQQPVSSHPADIDLAITYVAERAKIVNTDCGCFWLQGGSGNFAFNFFHGLGVAGDLSGDHSADIASGVALDKVMFAAGPRYTFSPGSWSKHHLGASRELSFFGEALFGGVHGFNGVFPSSSGVQGAASSFAMQFGGGVNLRMTHTFGIRAIEADYVRSTLPNSGNDTQNDLRLGAGAYFHFGR</sequence>